<reference evidence="7" key="1">
    <citation type="journal article" date="2019" name="Int. J. Syst. Evol. Microbiol.">
        <title>The Global Catalogue of Microorganisms (GCM) 10K type strain sequencing project: providing services to taxonomists for standard genome sequencing and annotation.</title>
        <authorList>
            <consortium name="The Broad Institute Genomics Platform"/>
            <consortium name="The Broad Institute Genome Sequencing Center for Infectious Disease"/>
            <person name="Wu L."/>
            <person name="Ma J."/>
        </authorList>
    </citation>
    <scope>NUCLEOTIDE SEQUENCE [LARGE SCALE GENOMIC DNA]</scope>
    <source>
        <strain evidence="7">JCM 16373</strain>
    </source>
</reference>
<dbReference type="InterPro" id="IPR006130">
    <property type="entry name" value="Asp/Orn_carbamoylTrfase"/>
</dbReference>
<dbReference type="Pfam" id="PF00185">
    <property type="entry name" value="OTCace"/>
    <property type="match status" value="1"/>
</dbReference>
<feature type="domain" description="Aspartate/ornithine carbamoyltransferase Asp/Orn-binding" evidence="4">
    <location>
        <begin position="193"/>
        <end position="345"/>
    </location>
</feature>
<comment type="caution">
    <text evidence="6">The sequence shown here is derived from an EMBL/GenBank/DDBJ whole genome shotgun (WGS) entry which is preliminary data.</text>
</comment>
<dbReference type="Pfam" id="PF02729">
    <property type="entry name" value="OTCace_N"/>
    <property type="match status" value="1"/>
</dbReference>
<feature type="compositionally biased region" description="Basic and acidic residues" evidence="3">
    <location>
        <begin position="11"/>
        <end position="29"/>
    </location>
</feature>
<dbReference type="PANTHER" id="PTHR45753:SF3">
    <property type="entry name" value="ORNITHINE TRANSCARBAMYLASE, MITOCHONDRIAL"/>
    <property type="match status" value="1"/>
</dbReference>
<evidence type="ECO:0000256" key="1">
    <source>
        <dbReference type="ARBA" id="ARBA00022679"/>
    </source>
</evidence>
<feature type="domain" description="Aspartate/ornithine carbamoyltransferase carbamoyl-P binding" evidence="5">
    <location>
        <begin position="48"/>
        <end position="184"/>
    </location>
</feature>
<sequence length="352" mass="36824">MDQAAKGARGRARENGAVEDGAREEEVRRTGAHQGRPPGGGEGHAARGLFSLADLAAPALHKLVSRSVELFHNPKAHELPLAGQAVGVLFTRTSTRTRTAFTVGALRLGGAPIGYGPGDLQLNTGESVSDTGRVLGAMLDTLVARTAGPVEELKTLARAGSLPVINAMSTEEHPTQGVCDLATLALEYGDLSGIHVLYIGEGNNTAVALAHGLAAVPGARVTFAVPRGYGLPEGALAAAGRRAARTGATLQEIHDLAEAPDEADAVYTTRWQTTGTAKADPGWREVFRPFHVDAALLRRWPHARFLHDLPAHRGDEVAGEVLDGDSSLAWTQAAMKLPSAMAVLEEVAAAPR</sequence>
<name>A0ABP6D5E1_9ACTN</name>
<gene>
    <name evidence="6" type="primary">argF_2</name>
    <name evidence="6" type="ORF">GCM10009863_58300</name>
</gene>
<dbReference type="InterPro" id="IPR006132">
    <property type="entry name" value="Asp/Orn_carbamoyltranf_P-bd"/>
</dbReference>
<evidence type="ECO:0000256" key="2">
    <source>
        <dbReference type="RuleBase" id="RU003634"/>
    </source>
</evidence>
<dbReference type="InterPro" id="IPR036901">
    <property type="entry name" value="Asp/Orn_carbamoylTrfase_sf"/>
</dbReference>
<evidence type="ECO:0000313" key="7">
    <source>
        <dbReference type="Proteomes" id="UP001501447"/>
    </source>
</evidence>
<keyword evidence="1 2" id="KW-0808">Transferase</keyword>
<proteinExistence type="inferred from homology"/>
<evidence type="ECO:0000259" key="5">
    <source>
        <dbReference type="Pfam" id="PF02729"/>
    </source>
</evidence>
<dbReference type="EMBL" id="BAAARJ010000023">
    <property type="protein sequence ID" value="GAA2634315.1"/>
    <property type="molecule type" value="Genomic_DNA"/>
</dbReference>
<evidence type="ECO:0000313" key="6">
    <source>
        <dbReference type="EMBL" id="GAA2634315.1"/>
    </source>
</evidence>
<evidence type="ECO:0000256" key="3">
    <source>
        <dbReference type="SAM" id="MobiDB-lite"/>
    </source>
</evidence>
<dbReference type="Proteomes" id="UP001501447">
    <property type="component" value="Unassembled WGS sequence"/>
</dbReference>
<dbReference type="PRINTS" id="PR00100">
    <property type="entry name" value="AOTCASE"/>
</dbReference>
<feature type="region of interest" description="Disordered" evidence="3">
    <location>
        <begin position="1"/>
        <end position="45"/>
    </location>
</feature>
<keyword evidence="7" id="KW-1185">Reference proteome</keyword>
<dbReference type="PANTHER" id="PTHR45753">
    <property type="entry name" value="ORNITHINE CARBAMOYLTRANSFERASE, MITOCHONDRIAL"/>
    <property type="match status" value="1"/>
</dbReference>
<dbReference type="InterPro" id="IPR006131">
    <property type="entry name" value="Asp_carbamoyltransf_Asp/Orn-bd"/>
</dbReference>
<evidence type="ECO:0000259" key="4">
    <source>
        <dbReference type="Pfam" id="PF00185"/>
    </source>
</evidence>
<dbReference type="SUPFAM" id="SSF53671">
    <property type="entry name" value="Aspartate/ornithine carbamoyltransferase"/>
    <property type="match status" value="1"/>
</dbReference>
<comment type="similarity">
    <text evidence="2">Belongs to the aspartate/ornithine carbamoyltransferase superfamily.</text>
</comment>
<organism evidence="6 7">
    <name type="scientific">Streptomyces axinellae</name>
    <dbReference type="NCBI Taxonomy" id="552788"/>
    <lineage>
        <taxon>Bacteria</taxon>
        <taxon>Bacillati</taxon>
        <taxon>Actinomycetota</taxon>
        <taxon>Actinomycetes</taxon>
        <taxon>Kitasatosporales</taxon>
        <taxon>Streptomycetaceae</taxon>
        <taxon>Streptomyces</taxon>
    </lineage>
</organism>
<dbReference type="PRINTS" id="PR00102">
    <property type="entry name" value="OTCASE"/>
</dbReference>
<protein>
    <submittedName>
        <fullName evidence="6">Ornithine carbamoyltransferase</fullName>
    </submittedName>
</protein>
<dbReference type="RefSeq" id="WP_344570038.1">
    <property type="nucleotide sequence ID" value="NZ_BAAARJ010000023.1"/>
</dbReference>
<accession>A0ABP6D5E1</accession>
<dbReference type="Gene3D" id="3.40.50.1370">
    <property type="entry name" value="Aspartate/ornithine carbamoyltransferase"/>
    <property type="match status" value="2"/>
</dbReference>
<dbReference type="InterPro" id="IPR002292">
    <property type="entry name" value="Orn/put_carbamltrans"/>
</dbReference>